<feature type="domain" description="LexA repressor DNA-binding" evidence="15">
    <location>
        <begin position="3"/>
        <end position="63"/>
    </location>
</feature>
<dbReference type="InterPro" id="IPR036390">
    <property type="entry name" value="WH_DNA-bd_sf"/>
</dbReference>
<comment type="catalytic activity">
    <reaction evidence="12">
        <text>Hydrolysis of Ala-|-Gly bond in repressor LexA.</text>
        <dbReference type="EC" id="3.4.21.88"/>
    </reaction>
</comment>
<keyword evidence="10 12" id="KW-0234">DNA repair</keyword>
<dbReference type="AlphaFoldDB" id="A0A1F6TTC6"/>
<evidence type="ECO:0000259" key="15">
    <source>
        <dbReference type="Pfam" id="PF01726"/>
    </source>
</evidence>
<organism evidence="16 17">
    <name type="scientific">Candidatus Muproteobacteria bacterium RBG_16_65_34</name>
    <dbReference type="NCBI Taxonomy" id="1817760"/>
    <lineage>
        <taxon>Bacteria</taxon>
        <taxon>Pseudomonadati</taxon>
        <taxon>Pseudomonadota</taxon>
        <taxon>Candidatus Muproteobacteria</taxon>
    </lineage>
</organism>
<feature type="active site" description="For autocatalytic cleavage activity" evidence="12">
    <location>
        <position position="157"/>
    </location>
</feature>
<dbReference type="HAMAP" id="MF_00015">
    <property type="entry name" value="LexA"/>
    <property type="match status" value="1"/>
</dbReference>
<dbReference type="Proteomes" id="UP000178885">
    <property type="component" value="Unassembled WGS sequence"/>
</dbReference>
<dbReference type="EC" id="3.4.21.88" evidence="12"/>
<dbReference type="SUPFAM" id="SSF51306">
    <property type="entry name" value="LexA/Signal peptidase"/>
    <property type="match status" value="1"/>
</dbReference>
<dbReference type="GO" id="GO:0004252">
    <property type="term" value="F:serine-type endopeptidase activity"/>
    <property type="evidence" value="ECO:0007669"/>
    <property type="project" value="UniProtKB-UniRule"/>
</dbReference>
<dbReference type="GO" id="GO:0006508">
    <property type="term" value="P:proteolysis"/>
    <property type="evidence" value="ECO:0007669"/>
    <property type="project" value="InterPro"/>
</dbReference>
<protein>
    <recommendedName>
        <fullName evidence="12">LexA repressor</fullName>
        <ecNumber evidence="12">3.4.21.88</ecNumber>
    </recommendedName>
</protein>
<name>A0A1F6TTC6_9PROT</name>
<dbReference type="NCBIfam" id="TIGR00498">
    <property type="entry name" value="lexA"/>
    <property type="match status" value="1"/>
</dbReference>
<keyword evidence="5 12" id="KW-0378">Hydrolase</keyword>
<evidence type="ECO:0000256" key="3">
    <source>
        <dbReference type="ARBA" id="ARBA00022705"/>
    </source>
</evidence>
<evidence type="ECO:0000256" key="9">
    <source>
        <dbReference type="ARBA" id="ARBA00023163"/>
    </source>
</evidence>
<evidence type="ECO:0000256" key="2">
    <source>
        <dbReference type="ARBA" id="ARBA00022491"/>
    </source>
</evidence>
<dbReference type="PANTHER" id="PTHR33516">
    <property type="entry name" value="LEXA REPRESSOR"/>
    <property type="match status" value="1"/>
</dbReference>
<feature type="DNA-binding region" description="H-T-H motif" evidence="12">
    <location>
        <begin position="26"/>
        <end position="46"/>
    </location>
</feature>
<dbReference type="SUPFAM" id="SSF46785">
    <property type="entry name" value="Winged helix' DNA-binding domain"/>
    <property type="match status" value="1"/>
</dbReference>
<dbReference type="GO" id="GO:0006281">
    <property type="term" value="P:DNA repair"/>
    <property type="evidence" value="ECO:0007669"/>
    <property type="project" value="UniProtKB-UniRule"/>
</dbReference>
<feature type="active site" description="For autocatalytic cleavage activity" evidence="12">
    <location>
        <position position="119"/>
    </location>
</feature>
<evidence type="ECO:0000256" key="4">
    <source>
        <dbReference type="ARBA" id="ARBA00022763"/>
    </source>
</evidence>
<dbReference type="EMBL" id="MFSU01000029">
    <property type="protein sequence ID" value="OGI48374.1"/>
    <property type="molecule type" value="Genomic_DNA"/>
</dbReference>
<gene>
    <name evidence="12" type="primary">lexA</name>
    <name evidence="16" type="ORF">A2151_04055</name>
</gene>
<evidence type="ECO:0000256" key="8">
    <source>
        <dbReference type="ARBA" id="ARBA00023125"/>
    </source>
</evidence>
<dbReference type="InterPro" id="IPR036286">
    <property type="entry name" value="LexA/Signal_pep-like_sf"/>
</dbReference>
<keyword evidence="6 12" id="KW-0068">Autocatalytic cleavage</keyword>
<evidence type="ECO:0000259" key="14">
    <source>
        <dbReference type="Pfam" id="PF00717"/>
    </source>
</evidence>
<proteinExistence type="inferred from homology"/>
<sequence>MPTDRGREVHDFIRAYVARHGYAPKLREIARHLGISSRGTVHRHLRALESEGLIAIEPERARGVRLRADRNAAAPAVLPLLGRIAAGRPIEAIPGEEEIDLSEFFVNRNRFVLRVAGDSMIEDGILDGDMVIVEKRETADNGEIVVALIDNHEATLKRLQKNHDGTVTLRPANAGMAPLRLSAARVRIQGVVVGQFRSYR</sequence>
<dbReference type="Gene3D" id="1.10.10.10">
    <property type="entry name" value="Winged helix-like DNA-binding domain superfamily/Winged helix DNA-binding domain"/>
    <property type="match status" value="1"/>
</dbReference>
<dbReference type="GO" id="GO:0006260">
    <property type="term" value="P:DNA replication"/>
    <property type="evidence" value="ECO:0007669"/>
    <property type="project" value="UniProtKB-UniRule"/>
</dbReference>
<dbReference type="InterPro" id="IPR015927">
    <property type="entry name" value="Peptidase_S24_S26A/B/C"/>
</dbReference>
<dbReference type="CDD" id="cd06529">
    <property type="entry name" value="S24_LexA-like"/>
    <property type="match status" value="1"/>
</dbReference>
<dbReference type="InterPro" id="IPR006199">
    <property type="entry name" value="LexA_DNA-bd_dom"/>
</dbReference>
<evidence type="ECO:0000256" key="13">
    <source>
        <dbReference type="RuleBase" id="RU003991"/>
    </source>
</evidence>
<dbReference type="InterPro" id="IPR050077">
    <property type="entry name" value="LexA_repressor"/>
</dbReference>
<comment type="function">
    <text evidence="12">Represses a number of genes involved in the response to DNA damage (SOS response), including recA and lexA. In the presence of single-stranded DNA, RecA interacts with LexA causing an autocatalytic cleavage which disrupts the DNA-binding part of LexA, leading to derepression of the SOS regulon and eventually DNA repair.</text>
</comment>
<dbReference type="PRINTS" id="PR00726">
    <property type="entry name" value="LEXASERPTASE"/>
</dbReference>
<evidence type="ECO:0000256" key="7">
    <source>
        <dbReference type="ARBA" id="ARBA00023015"/>
    </source>
</evidence>
<dbReference type="PANTHER" id="PTHR33516:SF2">
    <property type="entry name" value="LEXA REPRESSOR-RELATED"/>
    <property type="match status" value="1"/>
</dbReference>
<feature type="site" description="Cleavage; by autolysis" evidence="12">
    <location>
        <begin position="86"/>
        <end position="87"/>
    </location>
</feature>
<dbReference type="InterPro" id="IPR039418">
    <property type="entry name" value="LexA-like"/>
</dbReference>
<dbReference type="Pfam" id="PF00717">
    <property type="entry name" value="Peptidase_S24"/>
    <property type="match status" value="1"/>
</dbReference>
<comment type="subunit">
    <text evidence="12">Homodimer.</text>
</comment>
<keyword evidence="4 12" id="KW-0227">DNA damage</keyword>
<comment type="similarity">
    <text evidence="1 12 13">Belongs to the peptidase S24 family.</text>
</comment>
<evidence type="ECO:0000256" key="6">
    <source>
        <dbReference type="ARBA" id="ARBA00022813"/>
    </source>
</evidence>
<evidence type="ECO:0000313" key="16">
    <source>
        <dbReference type="EMBL" id="OGI48374.1"/>
    </source>
</evidence>
<evidence type="ECO:0000256" key="5">
    <source>
        <dbReference type="ARBA" id="ARBA00022801"/>
    </source>
</evidence>
<dbReference type="GO" id="GO:0003677">
    <property type="term" value="F:DNA binding"/>
    <property type="evidence" value="ECO:0007669"/>
    <property type="project" value="UniProtKB-UniRule"/>
</dbReference>
<evidence type="ECO:0000313" key="17">
    <source>
        <dbReference type="Proteomes" id="UP000178885"/>
    </source>
</evidence>
<feature type="domain" description="Peptidase S24/S26A/S26B/S26C" evidence="14">
    <location>
        <begin position="79"/>
        <end position="193"/>
    </location>
</feature>
<dbReference type="STRING" id="1817760.A2151_04055"/>
<evidence type="ECO:0000256" key="12">
    <source>
        <dbReference type="HAMAP-Rule" id="MF_00015"/>
    </source>
</evidence>
<evidence type="ECO:0000256" key="11">
    <source>
        <dbReference type="ARBA" id="ARBA00023236"/>
    </source>
</evidence>
<keyword evidence="9 12" id="KW-0804">Transcription</keyword>
<keyword evidence="2 12" id="KW-0678">Repressor</keyword>
<dbReference type="InterPro" id="IPR006197">
    <property type="entry name" value="Peptidase_S24_LexA"/>
</dbReference>
<evidence type="ECO:0000256" key="10">
    <source>
        <dbReference type="ARBA" id="ARBA00023204"/>
    </source>
</evidence>
<dbReference type="Pfam" id="PF01726">
    <property type="entry name" value="LexA_DNA_bind"/>
    <property type="match status" value="1"/>
</dbReference>
<evidence type="ECO:0000256" key="1">
    <source>
        <dbReference type="ARBA" id="ARBA00007484"/>
    </source>
</evidence>
<dbReference type="GO" id="GO:0045892">
    <property type="term" value="P:negative regulation of DNA-templated transcription"/>
    <property type="evidence" value="ECO:0007669"/>
    <property type="project" value="UniProtKB-UniRule"/>
</dbReference>
<reference evidence="16 17" key="1">
    <citation type="journal article" date="2016" name="Nat. Commun.">
        <title>Thousands of microbial genomes shed light on interconnected biogeochemical processes in an aquifer system.</title>
        <authorList>
            <person name="Anantharaman K."/>
            <person name="Brown C.T."/>
            <person name="Hug L.A."/>
            <person name="Sharon I."/>
            <person name="Castelle C.J."/>
            <person name="Probst A.J."/>
            <person name="Thomas B.C."/>
            <person name="Singh A."/>
            <person name="Wilkins M.J."/>
            <person name="Karaoz U."/>
            <person name="Brodie E.L."/>
            <person name="Williams K.H."/>
            <person name="Hubbard S.S."/>
            <person name="Banfield J.F."/>
        </authorList>
    </citation>
    <scope>NUCLEOTIDE SEQUENCE [LARGE SCALE GENOMIC DNA]</scope>
</reference>
<dbReference type="GO" id="GO:0009432">
    <property type="term" value="P:SOS response"/>
    <property type="evidence" value="ECO:0007669"/>
    <property type="project" value="UniProtKB-UniRule"/>
</dbReference>
<keyword evidence="11 12" id="KW-0742">SOS response</keyword>
<dbReference type="InterPro" id="IPR006200">
    <property type="entry name" value="LexA"/>
</dbReference>
<dbReference type="InterPro" id="IPR036388">
    <property type="entry name" value="WH-like_DNA-bd_sf"/>
</dbReference>
<keyword evidence="7 12" id="KW-0805">Transcription regulation</keyword>
<dbReference type="Gene3D" id="2.10.109.10">
    <property type="entry name" value="Umud Fragment, subunit A"/>
    <property type="match status" value="1"/>
</dbReference>
<keyword evidence="8 12" id="KW-0238">DNA-binding</keyword>
<accession>A0A1F6TTC6</accession>
<keyword evidence="3 12" id="KW-0235">DNA replication</keyword>
<comment type="caution">
    <text evidence="16">The sequence shown here is derived from an EMBL/GenBank/DDBJ whole genome shotgun (WGS) entry which is preliminary data.</text>
</comment>